<evidence type="ECO:0000313" key="2">
    <source>
        <dbReference type="Proteomes" id="UP000013167"/>
    </source>
</evidence>
<organism evidence="1 2">
    <name type="scientific">Phycicoccus elongatus Lp2</name>
    <dbReference type="NCBI Taxonomy" id="1193181"/>
    <lineage>
        <taxon>Bacteria</taxon>
        <taxon>Bacillati</taxon>
        <taxon>Actinomycetota</taxon>
        <taxon>Actinomycetes</taxon>
        <taxon>Micrococcales</taxon>
        <taxon>Intrasporangiaceae</taxon>
        <taxon>Phycicoccus</taxon>
    </lineage>
</organism>
<dbReference type="STRING" id="1193181.BN10_1180013"/>
<dbReference type="OrthoDB" id="8772678at2"/>
<sequence>MLDPEVVVLSGGLVEAVGWCEAVADHAVRAALPVVADTPILRATTGALAPHLGAAEFVKEGQTR</sequence>
<accession>N0DXK7</accession>
<dbReference type="AlphaFoldDB" id="N0DXK7"/>
<dbReference type="Gene3D" id="3.30.420.40">
    <property type="match status" value="1"/>
</dbReference>
<reference evidence="1 2" key="1">
    <citation type="journal article" date="2013" name="ISME J.">
        <title>A metabolic model for members of the genus Tetrasphaera involved in enhanced biological phosphorus removal.</title>
        <authorList>
            <person name="Kristiansen R."/>
            <person name="Nguyen H.T.T."/>
            <person name="Saunders A.M."/>
            <person name="Nielsen J.L."/>
            <person name="Wimmer R."/>
            <person name="Le V.Q."/>
            <person name="McIlroy S.J."/>
            <person name="Petrovski S."/>
            <person name="Seviour R.J."/>
            <person name="Calteau A."/>
            <person name="Nielsen K.L."/>
            <person name="Nielsen P.H."/>
        </authorList>
    </citation>
    <scope>NUCLEOTIDE SEQUENCE [LARGE SCALE GENOMIC DNA]</scope>
    <source>
        <strain evidence="1 2">Lp2</strain>
    </source>
</reference>
<evidence type="ECO:0008006" key="3">
    <source>
        <dbReference type="Google" id="ProtNLM"/>
    </source>
</evidence>
<gene>
    <name evidence="1" type="ORF">BN10_1180013</name>
</gene>
<dbReference type="EMBL" id="CAIZ01000022">
    <property type="protein sequence ID" value="CCH68793.1"/>
    <property type="molecule type" value="Genomic_DNA"/>
</dbReference>
<name>N0DXK7_9MICO</name>
<proteinExistence type="predicted"/>
<dbReference type="SUPFAM" id="SSF53067">
    <property type="entry name" value="Actin-like ATPase domain"/>
    <property type="match status" value="1"/>
</dbReference>
<dbReference type="HOGENOM" id="CLU_2866315_0_0_11"/>
<evidence type="ECO:0000313" key="1">
    <source>
        <dbReference type="EMBL" id="CCH68793.1"/>
    </source>
</evidence>
<dbReference type="InterPro" id="IPR043129">
    <property type="entry name" value="ATPase_NBD"/>
</dbReference>
<comment type="caution">
    <text evidence="1">The sequence shown here is derived from an EMBL/GenBank/DDBJ whole genome shotgun (WGS) entry which is preliminary data.</text>
</comment>
<protein>
    <recommendedName>
        <fullName evidence="3">ROK family protein</fullName>
    </recommendedName>
</protein>
<keyword evidence="2" id="KW-1185">Reference proteome</keyword>
<dbReference type="Proteomes" id="UP000013167">
    <property type="component" value="Unassembled WGS sequence"/>
</dbReference>